<feature type="transmembrane region" description="Helical" evidence="2">
    <location>
        <begin position="130"/>
        <end position="152"/>
    </location>
</feature>
<dbReference type="EMBL" id="JAPMOS010000010">
    <property type="protein sequence ID" value="KAJ4460887.1"/>
    <property type="molecule type" value="Genomic_DNA"/>
</dbReference>
<sequence>MRDCSILVPSMEPLFCLFLPLWRATMKNTMAYTPMFFGAHDADFCGSAQGALLQHVANVAISMLIGSTENLACVWYFLSLLMDSFVGTLFCWLFTLIFQKIFVRYKCLPCISGNYGNPVSLWYWISQLLLWWWFVIMAKLIVLGITTLAHYPLEVAGQFLLSPMAGFPKFELVFVMMIAPTICNATVFWIQDSFLKRKSRKKSAAGGAASPEANADAGATPVEGTAAGASALSGAIDDSSASTEYRKVDTPHATAGLLSSEDGDAMCVGDSETELALDGADQKVPEAAAVALGKERASPRDGDEPLATPIPSSPKKKRVGELFAGALAVLRSPRSSRYAGLGSSSPAGKRRERGGTETMMEELTRPFGPDDMSPPPSAAAHPTARAAGTAGSMAATTMVARQGARGTATTTTAAATTSIGVPTAGEPSSSSSLSLSLPLVTPIGTSPVAVPLVTASIASSINGPPPEETNLVSPRL</sequence>
<protein>
    <submittedName>
        <fullName evidence="3">Transmembrane protein</fullName>
    </submittedName>
</protein>
<keyword evidence="2 3" id="KW-0812">Transmembrane</keyword>
<dbReference type="Pfam" id="PF12400">
    <property type="entry name" value="STIMATE"/>
    <property type="match status" value="1"/>
</dbReference>
<feature type="region of interest" description="Disordered" evidence="1">
    <location>
        <begin position="294"/>
        <end position="315"/>
    </location>
</feature>
<feature type="transmembrane region" description="Helical" evidence="2">
    <location>
        <begin position="74"/>
        <end position="98"/>
    </location>
</feature>
<dbReference type="Proteomes" id="UP001141327">
    <property type="component" value="Unassembled WGS sequence"/>
</dbReference>
<comment type="caution">
    <text evidence="3">The sequence shown here is derived from an EMBL/GenBank/DDBJ whole genome shotgun (WGS) entry which is preliminary data.</text>
</comment>
<proteinExistence type="predicted"/>
<feature type="compositionally biased region" description="Low complexity" evidence="1">
    <location>
        <begin position="378"/>
        <end position="400"/>
    </location>
</feature>
<feature type="transmembrane region" description="Helical" evidence="2">
    <location>
        <begin position="172"/>
        <end position="190"/>
    </location>
</feature>
<organism evidence="3 4">
    <name type="scientific">Paratrimastix pyriformis</name>
    <dbReference type="NCBI Taxonomy" id="342808"/>
    <lineage>
        <taxon>Eukaryota</taxon>
        <taxon>Metamonada</taxon>
        <taxon>Preaxostyla</taxon>
        <taxon>Paratrimastigidae</taxon>
        <taxon>Paratrimastix</taxon>
    </lineage>
</organism>
<feature type="region of interest" description="Disordered" evidence="1">
    <location>
        <begin position="334"/>
        <end position="411"/>
    </location>
</feature>
<keyword evidence="2" id="KW-0472">Membrane</keyword>
<evidence type="ECO:0000313" key="3">
    <source>
        <dbReference type="EMBL" id="KAJ4460887.1"/>
    </source>
</evidence>
<keyword evidence="2" id="KW-1133">Transmembrane helix</keyword>
<evidence type="ECO:0000256" key="2">
    <source>
        <dbReference type="SAM" id="Phobius"/>
    </source>
</evidence>
<feature type="compositionally biased region" description="Basic and acidic residues" evidence="1">
    <location>
        <begin position="294"/>
        <end position="303"/>
    </location>
</feature>
<dbReference type="PANTHER" id="PTHR31735">
    <property type="entry name" value="VACUOLAR MEMBRANE PROTEIN YPL162C"/>
    <property type="match status" value="1"/>
</dbReference>
<keyword evidence="4" id="KW-1185">Reference proteome</keyword>
<accession>A0ABQ8UNX6</accession>
<gene>
    <name evidence="3" type="ORF">PAPYR_2724</name>
</gene>
<reference evidence="3" key="1">
    <citation type="journal article" date="2022" name="bioRxiv">
        <title>Genomics of Preaxostyla Flagellates Illuminates Evolutionary Transitions and the Path Towards Mitochondrial Loss.</title>
        <authorList>
            <person name="Novak L.V.F."/>
            <person name="Treitli S.C."/>
            <person name="Pyrih J."/>
            <person name="Halakuc P."/>
            <person name="Pipaliya S.V."/>
            <person name="Vacek V."/>
            <person name="Brzon O."/>
            <person name="Soukal P."/>
            <person name="Eme L."/>
            <person name="Dacks J.B."/>
            <person name="Karnkowska A."/>
            <person name="Elias M."/>
            <person name="Hampl V."/>
        </authorList>
    </citation>
    <scope>NUCLEOTIDE SEQUENCE</scope>
    <source>
        <strain evidence="3">RCP-MX</strain>
    </source>
</reference>
<evidence type="ECO:0000256" key="1">
    <source>
        <dbReference type="SAM" id="MobiDB-lite"/>
    </source>
</evidence>
<evidence type="ECO:0000313" key="4">
    <source>
        <dbReference type="Proteomes" id="UP001141327"/>
    </source>
</evidence>
<dbReference type="InterPro" id="IPR022127">
    <property type="entry name" value="STIMATE/YPL162C"/>
</dbReference>
<dbReference type="PANTHER" id="PTHR31735:SF1">
    <property type="entry name" value="VACUOLAR MEMBRANE PROTEIN YPL162C"/>
    <property type="match status" value="1"/>
</dbReference>
<name>A0ABQ8UNX6_9EUKA</name>